<evidence type="ECO:0000256" key="5">
    <source>
        <dbReference type="ARBA" id="ARBA00022737"/>
    </source>
</evidence>
<dbReference type="PROSITE" id="PS00678">
    <property type="entry name" value="WD_REPEATS_1"/>
    <property type="match status" value="1"/>
</dbReference>
<evidence type="ECO:0000256" key="3">
    <source>
        <dbReference type="ARBA" id="ARBA00022574"/>
    </source>
</evidence>
<dbReference type="PROSITE" id="PS50294">
    <property type="entry name" value="WD_REPEATS_REGION"/>
    <property type="match status" value="2"/>
</dbReference>
<organism evidence="9 10">
    <name type="scientific">Colletotrichum orbiculare (strain 104-T / ATCC 96160 / CBS 514.97 / LARS 414 / MAFF 240422)</name>
    <name type="common">Cucumber anthracnose fungus</name>
    <name type="synonym">Colletotrichum lagenarium</name>
    <dbReference type="NCBI Taxonomy" id="1213857"/>
    <lineage>
        <taxon>Eukaryota</taxon>
        <taxon>Fungi</taxon>
        <taxon>Dikarya</taxon>
        <taxon>Ascomycota</taxon>
        <taxon>Pezizomycotina</taxon>
        <taxon>Sordariomycetes</taxon>
        <taxon>Hypocreomycetidae</taxon>
        <taxon>Glomerellales</taxon>
        <taxon>Glomerellaceae</taxon>
        <taxon>Colletotrichum</taxon>
        <taxon>Colletotrichum orbiculare species complex</taxon>
    </lineage>
</organism>
<dbReference type="Proteomes" id="UP000014480">
    <property type="component" value="Unassembled WGS sequence"/>
</dbReference>
<dbReference type="PRINTS" id="PR00320">
    <property type="entry name" value="GPROTEINBRPT"/>
</dbReference>
<keyword evidence="3 7" id="KW-0853">WD repeat</keyword>
<dbReference type="InterPro" id="IPR019775">
    <property type="entry name" value="WD40_repeat_CS"/>
</dbReference>
<evidence type="ECO:0000313" key="9">
    <source>
        <dbReference type="EMBL" id="TDZ20621.1"/>
    </source>
</evidence>
<accession>A0A484FSD5</accession>
<dbReference type="GO" id="GO:0030488">
    <property type="term" value="P:tRNA methylation"/>
    <property type="evidence" value="ECO:0007669"/>
    <property type="project" value="TreeGrafter"/>
</dbReference>
<dbReference type="InterPro" id="IPR051973">
    <property type="entry name" value="tRNA_Anticodon_Mtase-Reg"/>
</dbReference>
<reference evidence="10" key="1">
    <citation type="journal article" date="2013" name="New Phytol.">
        <title>Comparative genomic and transcriptomic analyses reveal the hemibiotrophic stage shift of Colletotrichum fungi.</title>
        <authorList>
            <person name="Gan P."/>
            <person name="Ikeda K."/>
            <person name="Irieda H."/>
            <person name="Narusaka M."/>
            <person name="O'Connell R.J."/>
            <person name="Narusaka Y."/>
            <person name="Takano Y."/>
            <person name="Kubo Y."/>
            <person name="Shirasu K."/>
        </authorList>
    </citation>
    <scope>NUCLEOTIDE SEQUENCE [LARGE SCALE GENOMIC DNA]</scope>
    <source>
        <strain evidence="10">104-T / ATCC 96160 / CBS 514.97 / LARS 414 / MAFF 240422</strain>
    </source>
</reference>
<dbReference type="SUPFAM" id="SSF50978">
    <property type="entry name" value="WD40 repeat-like"/>
    <property type="match status" value="2"/>
</dbReference>
<feature type="region of interest" description="Disordered" evidence="8">
    <location>
        <begin position="274"/>
        <end position="300"/>
    </location>
</feature>
<dbReference type="PROSITE" id="PS50082">
    <property type="entry name" value="WD_REPEATS_2"/>
    <property type="match status" value="2"/>
</dbReference>
<keyword evidence="10" id="KW-1185">Reference proteome</keyword>
<gene>
    <name evidence="9" type="primary">RTT10</name>
    <name evidence="9" type="ORF">Cob_v006750</name>
</gene>
<dbReference type="SUPFAM" id="SSF50998">
    <property type="entry name" value="Quinoprotein alcohol dehydrogenase-like"/>
    <property type="match status" value="1"/>
</dbReference>
<proteinExistence type="inferred from homology"/>
<evidence type="ECO:0000256" key="2">
    <source>
        <dbReference type="ARBA" id="ARBA00022490"/>
    </source>
</evidence>
<reference evidence="10" key="2">
    <citation type="journal article" date="2019" name="Mol. Plant Microbe Interact.">
        <title>Genome sequence resources for four phytopathogenic fungi from the Colletotrichum orbiculare species complex.</title>
        <authorList>
            <person name="Gan P."/>
            <person name="Tsushima A."/>
            <person name="Narusaka M."/>
            <person name="Narusaka Y."/>
            <person name="Takano Y."/>
            <person name="Kubo Y."/>
            <person name="Shirasu K."/>
        </authorList>
    </citation>
    <scope>GENOME REANNOTATION</scope>
    <source>
        <strain evidence="10">104-T / ATCC 96160 / CBS 514.97 / LARS 414 / MAFF 240422</strain>
    </source>
</reference>
<dbReference type="Gene3D" id="2.130.10.10">
    <property type="entry name" value="YVTN repeat-like/Quinoprotein amine dehydrogenase"/>
    <property type="match status" value="4"/>
</dbReference>
<feature type="repeat" description="WD" evidence="7">
    <location>
        <begin position="217"/>
        <end position="266"/>
    </location>
</feature>
<evidence type="ECO:0000313" key="10">
    <source>
        <dbReference type="Proteomes" id="UP000014480"/>
    </source>
</evidence>
<evidence type="ECO:0000256" key="6">
    <source>
        <dbReference type="ARBA" id="ARBA00038255"/>
    </source>
</evidence>
<dbReference type="PANTHER" id="PTHR14344:SF3">
    <property type="entry name" value="WD REPEAT-CONTAINING PROTEIN 6"/>
    <property type="match status" value="1"/>
</dbReference>
<feature type="compositionally biased region" description="Low complexity" evidence="8">
    <location>
        <begin position="280"/>
        <end position="300"/>
    </location>
</feature>
<keyword evidence="4" id="KW-0819">tRNA processing</keyword>
<dbReference type="SMART" id="SM00320">
    <property type="entry name" value="WD40"/>
    <property type="match status" value="8"/>
</dbReference>
<dbReference type="InterPro" id="IPR020472">
    <property type="entry name" value="WD40_PAC1"/>
</dbReference>
<evidence type="ECO:0000256" key="1">
    <source>
        <dbReference type="ARBA" id="ARBA00004496"/>
    </source>
</evidence>
<dbReference type="OrthoDB" id="5594999at2759"/>
<comment type="similarity">
    <text evidence="6">Belongs to the WD repeat WDR6 family.</text>
</comment>
<dbReference type="GO" id="GO:0005737">
    <property type="term" value="C:cytoplasm"/>
    <property type="evidence" value="ECO:0007669"/>
    <property type="project" value="UniProtKB-SubCell"/>
</dbReference>
<evidence type="ECO:0000256" key="7">
    <source>
        <dbReference type="PROSITE-ProRule" id="PRU00221"/>
    </source>
</evidence>
<keyword evidence="5" id="KW-0677">Repeat</keyword>
<dbReference type="AlphaFoldDB" id="A0A484FSD5"/>
<comment type="subcellular location">
    <subcellularLocation>
        <location evidence="1">Cytoplasm</location>
    </subcellularLocation>
</comment>
<dbReference type="InterPro" id="IPR036322">
    <property type="entry name" value="WD40_repeat_dom_sf"/>
</dbReference>
<dbReference type="STRING" id="1213857.A0A484FSD5"/>
<dbReference type="InterPro" id="IPR015943">
    <property type="entry name" value="WD40/YVTN_repeat-like_dom_sf"/>
</dbReference>
<protein>
    <submittedName>
        <fullName evidence="9">Regulator of Ty1 transposition protein 10</fullName>
    </submittedName>
</protein>
<comment type="caution">
    <text evidence="9">The sequence shown here is derived from an EMBL/GenBank/DDBJ whole genome shotgun (WGS) entry which is preliminary data.</text>
</comment>
<dbReference type="EMBL" id="AMCV02000017">
    <property type="protein sequence ID" value="TDZ20621.1"/>
    <property type="molecule type" value="Genomic_DNA"/>
</dbReference>
<feature type="repeat" description="WD" evidence="7">
    <location>
        <begin position="773"/>
        <end position="806"/>
    </location>
</feature>
<evidence type="ECO:0000256" key="8">
    <source>
        <dbReference type="SAM" id="MobiDB-lite"/>
    </source>
</evidence>
<evidence type="ECO:0000256" key="4">
    <source>
        <dbReference type="ARBA" id="ARBA00022694"/>
    </source>
</evidence>
<dbReference type="Pfam" id="PF00400">
    <property type="entry name" value="WD40"/>
    <property type="match status" value="2"/>
</dbReference>
<keyword evidence="2" id="KW-0963">Cytoplasm</keyword>
<dbReference type="PANTHER" id="PTHR14344">
    <property type="entry name" value="WD REPEAT PROTEIN"/>
    <property type="match status" value="1"/>
</dbReference>
<dbReference type="InterPro" id="IPR001680">
    <property type="entry name" value="WD40_rpt"/>
</dbReference>
<name>A0A484FSD5_COLOR</name>
<sequence length="1107" mass="120497">MSHHAVGHYVAGPLLRRDHHLTPVTGLCFLTTTDETRPYLLAGEDTDLAIYDPTGGLLLCRLNIFRAQSIHGICVGARHVLIWGNQAVTALPISSIEEHIGNSGRAESVAQRAQVAEAKAPDWIYDGVFSPATTGRGVLVTAHNEVVEFTLTQDGRGIEFGRLVSPSRPILYSANLVWESQDVVLVAGGTVFGEILLWKCHFAREDNKSWSEVLHVFTGHEGSIFGVDISPYIDLGDGTWGRLLASCSDDRTVRMWDISERNGVQRVQQYDEARETGFGSANTSPAAAADSTSTQPTTAASAAPLAMTMGHISRIWHVRFPPVRNGPVMRVYSFGEDSTLQTWDLEIDLEQWRRRCLTAAAGGSDDVRVAAKLTHKETYARHDGKHIWATAVLRKHDGEVLVATGGQDSKINLLSDRSAARKIQGLPAELRTLVMRDVVAKLPPRGREFAIPAEAREAFHRFAFVDETTLLATSTSGRLLVGTFAAESGRELAWEEIGTSGAVMSALRACTSLKKAGKGCAVLGTANKKIFLFRDGKIQQVGEVPGKVADIFCLNSADADASKLEFLVTLLGGDEAMQFLMLDLQTATVSSMFPVPDLDNRYVFTAACLVDDVLILGSRHGYMSVFSRSGDQLAPLPAPERRTTDSITSITRLPGSHHVLATSRDGNYRIYDISSSSLVLQHETAPTAVPNLEDAWVSGTDLILCGFRSKNFIVWNETQHEELVRVDCGGAHRVFAYSHGERIRFVFNKAATLGIYAQPPPELSPAHHRTLKRGTHGREVRSISYSGRYLATGAEDTAIRIWEYTTHPTDPLKRDMRCVKIVKVHTAGLQSLRWLGNELLFSCSGNEEFLVWRARDLGAAGLGLTREAVFPDRSPDGDLRITSFDVAKLGDGGAVAITMAFSNSYVKTYRYCPGKGFELLAKGQFTGACLTQARHLNISDTGVLDVVTAATDGHLAVWKSSAGEYVLQHTARIHQSSIKALDAHATSGRVVVLTGGDDNALGITTLDVEQNYAVVGRAGVRKAHTAAINGLTFLKETARGEMIYATASNDQRVKMWRLGWREGVEEITLLADEYSGVADAGDLEVVEGGRVVVGGVGLEVWDWASKV</sequence>
<dbReference type="InterPro" id="IPR011047">
    <property type="entry name" value="Quinoprotein_ADH-like_sf"/>
</dbReference>